<feature type="compositionally biased region" description="Polar residues" evidence="26">
    <location>
        <begin position="1306"/>
        <end position="1317"/>
    </location>
</feature>
<dbReference type="GO" id="GO:0008270">
    <property type="term" value="F:zinc ion binding"/>
    <property type="evidence" value="ECO:0007669"/>
    <property type="project" value="UniProtKB-KW"/>
</dbReference>
<feature type="region of interest" description="Actin-binding" evidence="24">
    <location>
        <begin position="888"/>
        <end position="910"/>
    </location>
</feature>
<keyword evidence="19 24" id="KW-0505">Motor protein</keyword>
<dbReference type="FunFam" id="1.10.10.820:FF:000003">
    <property type="entry name" value="unconventional myosin-IXa isoform X1"/>
    <property type="match status" value="1"/>
</dbReference>
<evidence type="ECO:0000313" key="31">
    <source>
        <dbReference type="Ensembl" id="ENSSAUP00010020707.1"/>
    </source>
</evidence>
<dbReference type="SUPFAM" id="SSF54236">
    <property type="entry name" value="Ubiquitin-like"/>
    <property type="match status" value="1"/>
</dbReference>
<dbReference type="InterPro" id="IPR000159">
    <property type="entry name" value="RA_dom"/>
</dbReference>
<sequence length="2425" mass="277754">SSISDKTWTFKFTVRIYPGALAEGTIYCPISARKTTTAAEAIERVIERLHLDRTRCYVLAEVKEFGGEEWILNPCDCPVQRMMLWPRVALEHRALSGAEDYRFLLRQKNLDGSIHYGGSLQMWLQVTEERRRMQERGLLPQPDSQGDHADLCHLPELNERSLLDNLRSRFRQEKIYTYVGSILIVINPFKFLPIYNPKYVKMYDNHTLGDLEPHIYAVADVAYHAMLQRESNQCIVISGESGSGKTQSTNFLIHHLTALSQKGFASGVEQIILGAGPVLEAFGNAKTAHNNNSSRFGKFIQVNYQESGTLTVTLLISFEFKYNMFFSFLICRNYHVFYYLLAGASEEERKAFHLKKPEEYHYLSQSTRQPHWDSYCDSEPDCFTVEGEDLKHDFERLQLAMEMVGFLPATRRQIFSLLSAILHLGNIRYKRKTYRDDSIDICNPEELPVVSELLEVKEEMLFEALTTRKTVTVGEKLIVPYKLSEANTVRDSMAKSLYSALFDWIVFRINHALLNLKDLVETTKILSIGVLDIFGFEDYENNSFEQFCINFANERLQHYFNQHIFKLEQEEYRSEGISWHNIEYIDNTGCINLISKKPTAMFHLLDEECNFPQATNQTLLDKFKRQHEGNSYIEFPAVMEPAFIIRHYAGKVKYGVKDFREKNTDHMRPDIVALLKSSKSAFICGLMGIDPSATFRWAVLRSYFRALVAFREAGKRHTQKKTGHDDAAPCAVLKKVDSFSFLQHPVHQRSLEILQRCKEEKYSVSRKSPRTPLSDLQGKFVFEDFSPGLGWNGRVGRQSRLSSSSSTTEEDGIFVNSASSKLLERAHDILMRNKNYKSKPVLPKHLLNVKSLKYLSNLTLHDRITKSLLHLHKKKKPPSISAQFQASLNKLMETLGQSEPYFVKCIRSNAEKLPLRFNDNLVLRQLRYTGMLETVRIRQSGYNIKYSFKDFVHHFCVLLPEGTSATREGIQQCLDQLDLEPDGYQVGKTMVFLREAERQRLQALLHTEVLRRIITLQRRFRAQLERKQFVRMREASVCIQKWWRLYRPVEEEEDYDPSVQEGAAVCLQAHWRGYRERQKFRLWREAALVLQRAWRMWLYRRCTAALVIQTAWRCHQAREAYLRLYAAVKQLQRISRGFLTRQRKEQQEKLLQVQNGQVNVSPEEEEESPETIMGLDLSTWEDRSCEQRERSLQILSSHDGAVKEEEEGREHTGTTESPSKAHSEPATSIPTSTVVVRERSRTLDEPSQKTTRAKRESRRMRELEQAKFSLELLKVRATTGGASSPSEERRWSVELVPPTTPPLRSPQGTPDSQSSKGSFELLTMDEEAPKAVEEVMDSEDTCSPPPPVEPDVEVVSTSPQPVDPHRTGVSDAVAQPCSQTKTDLAASSAPTHPPKIENYLPTFYVPASEGSTAISGRPSEEPQQSAEAAVSTTTVVTKTIKERRESTRRPVVVVISMQKETPLSEELKKLVRLNEEKEERQRNQQQQNEKEMMEQIRQQKEVLERQRLFFAQYEREMFEKQRGEALQRIQQIRQGGQDVGATATSGKPLRPSSLLIERPAGLVPHARTKSDSDPPPVHSPPGRAPQPQLPPPPATAPRERRRVVAEGWAPKLTLESKDGGTRPVSPDEPKKIHKAMSSGDLGKVDSMRKNSQDGRVRKMRFWGKNKYGDKKTSRDKMICGSDSLDGDYGDTGPLLGEGQENMSPPCSPDLMLDRSLRDLKENKEPSPKVKRRRSVKITSVALEPAQWQNDALQILTCTNDYRSMNDFLMKKISDLDTEDSKKDTMVDVVFKKALKEFRLNIFNSYSTALAMDDGKSIRYKDLYALFEHILEKTMRQEQRDWRESPVTVWVNTFKVFLDEFMTEYKPLDSTLSKVPKPERKKRRKKDTDIVEEHNGHIFKSTQYSIPTYCEFCSSLIWMMDRACVCKLCRYACHRKCCQKTTTKCSKKFDPELSSRQFGVEVSRLTNDERTVPLVVEKLINYIEMHGLYTEGIYRKSGSTNKIKELKQGLDTDVDSMNLDDYNIHVIASVFKQWLRDLPNPLMTFELYEEFIRAMGLQDKKEMIRGVYSVIDQLSRTHLNTLERLIFHLVRIALQEETNRMSANALAIVFAPCILRCPDTIDPLQSVQDIGKTTACVEVIICEQMNKYRVRLKDISSLEFAENKAKCRLTLIRRSMGKGHVQRLSYHTPSPPVSPRLPSVADAVIEESGDEERADSFAEISEHQQAAMQQEERVLTEQIESLQKEKEELTFEMLTLEPRASDDETLESEASIGTADSSENLNVDSEGTISDFSGISDVKSPRRHALRRQPESLDSVDSVSSVSSYSSSSHFHPSSSSSSTNTRRFRFHAKSTGSGSSQAQSLNSSQRPQFTSRGTFNPERGKQKLKGAKPSTLRHSRDSREGDGPSRDPPDLQQQVVLYGSNEFMV</sequence>
<dbReference type="GO" id="GO:0005884">
    <property type="term" value="C:actin filament"/>
    <property type="evidence" value="ECO:0007669"/>
    <property type="project" value="TreeGrafter"/>
</dbReference>
<feature type="domain" description="Phorbol-ester/DAG-type" evidence="27">
    <location>
        <begin position="1895"/>
        <end position="1944"/>
    </location>
</feature>
<dbReference type="GO" id="GO:0005737">
    <property type="term" value="C:cytoplasm"/>
    <property type="evidence" value="ECO:0007669"/>
    <property type="project" value="UniProtKB-SubCell"/>
</dbReference>
<dbReference type="GO" id="GO:0035556">
    <property type="term" value="P:intracellular signal transduction"/>
    <property type="evidence" value="ECO:0007669"/>
    <property type="project" value="InterPro"/>
</dbReference>
<dbReference type="GO" id="GO:0000146">
    <property type="term" value="F:microfilament motor activity"/>
    <property type="evidence" value="ECO:0007669"/>
    <property type="project" value="InterPro"/>
</dbReference>
<dbReference type="SMART" id="SM00242">
    <property type="entry name" value="MYSc"/>
    <property type="match status" value="1"/>
</dbReference>
<dbReference type="InterPro" id="IPR046349">
    <property type="entry name" value="C1-like_sf"/>
</dbReference>
<dbReference type="SMART" id="SM00109">
    <property type="entry name" value="C1"/>
    <property type="match status" value="1"/>
</dbReference>
<evidence type="ECO:0000256" key="13">
    <source>
        <dbReference type="ARBA" id="ARBA00022840"/>
    </source>
</evidence>
<dbReference type="SUPFAM" id="SSF48350">
    <property type="entry name" value="GTPase activation domain, GAP"/>
    <property type="match status" value="1"/>
</dbReference>
<dbReference type="SMART" id="SM00324">
    <property type="entry name" value="RhoGAP"/>
    <property type="match status" value="1"/>
</dbReference>
<dbReference type="PROSITE" id="PS50081">
    <property type="entry name" value="ZF_DAG_PE_2"/>
    <property type="match status" value="1"/>
</dbReference>
<dbReference type="FunFam" id="1.20.58.530:FF:000005">
    <property type="entry name" value="unconventional myosin-IXa isoform X1"/>
    <property type="match status" value="1"/>
</dbReference>
<dbReference type="Proteomes" id="UP000472265">
    <property type="component" value="Chromosome 4"/>
</dbReference>
<dbReference type="InterPro" id="IPR046987">
    <property type="entry name" value="Myo9"/>
</dbReference>
<keyword evidence="6" id="KW-0963">Cytoplasm</keyword>
<reference evidence="31" key="2">
    <citation type="submission" date="2025-08" db="UniProtKB">
        <authorList>
            <consortium name="Ensembl"/>
        </authorList>
    </citation>
    <scope>IDENTIFICATION</scope>
</reference>
<evidence type="ECO:0000256" key="7">
    <source>
        <dbReference type="ARBA" id="ARBA00022692"/>
    </source>
</evidence>
<feature type="compositionally biased region" description="Basic and acidic residues" evidence="26">
    <location>
        <begin position="2394"/>
        <end position="2409"/>
    </location>
</feature>
<feature type="region of interest" description="Disordered" evidence="26">
    <location>
        <begin position="1337"/>
        <end position="1398"/>
    </location>
</feature>
<dbReference type="GO" id="GO:0005524">
    <property type="term" value="F:ATP binding"/>
    <property type="evidence" value="ECO:0007669"/>
    <property type="project" value="UniProtKB-UniRule"/>
</dbReference>
<accession>A0A671V1U6</accession>
<dbReference type="SUPFAM" id="SSF57889">
    <property type="entry name" value="Cysteine-rich domain"/>
    <property type="match status" value="1"/>
</dbReference>
<feature type="compositionally biased region" description="Basic and acidic residues" evidence="26">
    <location>
        <begin position="1236"/>
        <end position="1247"/>
    </location>
</feature>
<evidence type="ECO:0000256" key="9">
    <source>
        <dbReference type="ARBA" id="ARBA00022737"/>
    </source>
</evidence>
<dbReference type="GO" id="GO:0016020">
    <property type="term" value="C:membrane"/>
    <property type="evidence" value="ECO:0007669"/>
    <property type="project" value="UniProtKB-SubCell"/>
</dbReference>
<keyword evidence="12" id="KW-0862">Zinc</keyword>
<comment type="function">
    <text evidence="23">Myosins are actin-based motor molecules with ATPase activity. Unconventional myosins serve in intracellular movements. Regulates Rho by stimulating it's GTPase activity in neurons. Required for the regulation of neurite branching and motor neuron axon guidance.</text>
</comment>
<dbReference type="PROSITE" id="PS00479">
    <property type="entry name" value="ZF_DAG_PE_1"/>
    <property type="match status" value="1"/>
</dbReference>
<feature type="region of interest" description="Disordered" evidence="26">
    <location>
        <begin position="2255"/>
        <end position="2425"/>
    </location>
</feature>
<dbReference type="InterPro" id="IPR002219">
    <property type="entry name" value="PKC_DAG/PE"/>
</dbReference>
<dbReference type="Pfam" id="PF00788">
    <property type="entry name" value="RA"/>
    <property type="match status" value="1"/>
</dbReference>
<evidence type="ECO:0000256" key="12">
    <source>
        <dbReference type="ARBA" id="ARBA00022833"/>
    </source>
</evidence>
<keyword evidence="21" id="KW-0966">Cell projection</keyword>
<evidence type="ECO:0000313" key="32">
    <source>
        <dbReference type="Proteomes" id="UP000472265"/>
    </source>
</evidence>
<feature type="domain" description="Ras-associating" evidence="28">
    <location>
        <begin position="10"/>
        <end position="110"/>
    </location>
</feature>
<keyword evidence="13 24" id="KW-0067">ATP-binding</keyword>
<dbReference type="PROSITE" id="PS50238">
    <property type="entry name" value="RHOGAP"/>
    <property type="match status" value="1"/>
</dbReference>
<evidence type="ECO:0000259" key="30">
    <source>
        <dbReference type="PROSITE" id="PS51456"/>
    </source>
</evidence>
<evidence type="ECO:0000256" key="15">
    <source>
        <dbReference type="ARBA" id="ARBA00023018"/>
    </source>
</evidence>
<dbReference type="Gene3D" id="1.20.5.190">
    <property type="match status" value="2"/>
</dbReference>
<dbReference type="Gene3D" id="3.30.60.20">
    <property type="match status" value="1"/>
</dbReference>
<comment type="similarity">
    <text evidence="4 24">Belongs to the TRAFAC class myosin-kinesin ATPase superfamily. Myosin family.</text>
</comment>
<evidence type="ECO:0000256" key="24">
    <source>
        <dbReference type="PROSITE-ProRule" id="PRU00782"/>
    </source>
</evidence>
<feature type="domain" description="Rho-GAP" evidence="29">
    <location>
        <begin position="1959"/>
        <end position="2147"/>
    </location>
</feature>
<dbReference type="InterPro" id="IPR027417">
    <property type="entry name" value="P-loop_NTPase"/>
</dbReference>
<evidence type="ECO:0000256" key="5">
    <source>
        <dbReference type="ARBA" id="ARBA00022468"/>
    </source>
</evidence>
<feature type="region of interest" description="Disordered" evidence="26">
    <location>
        <begin position="1564"/>
        <end position="1652"/>
    </location>
</feature>
<dbReference type="CDD" id="cd01385">
    <property type="entry name" value="MYSc_Myo9"/>
    <property type="match status" value="1"/>
</dbReference>
<keyword evidence="11" id="KW-0863">Zinc-finger</keyword>
<evidence type="ECO:0000256" key="18">
    <source>
        <dbReference type="ARBA" id="ARBA00023136"/>
    </source>
</evidence>
<keyword evidence="10 24" id="KW-0547">Nucleotide-binding</keyword>
<keyword evidence="8" id="KW-0479">Metal-binding</keyword>
<feature type="compositionally biased region" description="Polar residues" evidence="26">
    <location>
        <begin position="1224"/>
        <end position="1234"/>
    </location>
</feature>
<keyword evidence="20 24" id="KW-0009">Actin-binding</keyword>
<dbReference type="FunFam" id="3.30.60.20:FF:000020">
    <property type="entry name" value="Putative unconventional myosin-IXa"/>
    <property type="match status" value="1"/>
</dbReference>
<evidence type="ECO:0000256" key="11">
    <source>
        <dbReference type="ARBA" id="ARBA00022771"/>
    </source>
</evidence>
<evidence type="ECO:0000256" key="23">
    <source>
        <dbReference type="ARBA" id="ARBA00045589"/>
    </source>
</evidence>
<evidence type="ECO:0000256" key="26">
    <source>
        <dbReference type="SAM" id="MobiDB-lite"/>
    </source>
</evidence>
<evidence type="ECO:0000256" key="21">
    <source>
        <dbReference type="ARBA" id="ARBA00023273"/>
    </source>
</evidence>
<dbReference type="InterPro" id="IPR008936">
    <property type="entry name" value="Rho_GTPase_activation_prot"/>
</dbReference>
<evidence type="ECO:0000256" key="14">
    <source>
        <dbReference type="ARBA" id="ARBA00022989"/>
    </source>
</evidence>
<evidence type="ECO:0000256" key="25">
    <source>
        <dbReference type="SAM" id="Coils"/>
    </source>
</evidence>
<proteinExistence type="inferred from homology"/>
<dbReference type="Gene3D" id="3.40.850.10">
    <property type="entry name" value="Kinesin motor domain"/>
    <property type="match status" value="2"/>
</dbReference>
<feature type="compositionally biased region" description="Low complexity" evidence="26">
    <location>
        <begin position="2353"/>
        <end position="2365"/>
    </location>
</feature>
<dbReference type="SUPFAM" id="SSF52540">
    <property type="entry name" value="P-loop containing nucleoside triphosphate hydrolases"/>
    <property type="match status" value="2"/>
</dbReference>
<feature type="compositionally biased region" description="Basic and acidic residues" evidence="26">
    <location>
        <begin position="1642"/>
        <end position="1652"/>
    </location>
</feature>
<dbReference type="Gene3D" id="1.20.5.4820">
    <property type="match status" value="1"/>
</dbReference>
<dbReference type="SMART" id="SM00314">
    <property type="entry name" value="RA"/>
    <property type="match status" value="1"/>
</dbReference>
<protein>
    <submittedName>
        <fullName evidence="31">Myosin IXA</fullName>
    </submittedName>
</protein>
<evidence type="ECO:0000256" key="3">
    <source>
        <dbReference type="ARBA" id="ARBA00004624"/>
    </source>
</evidence>
<dbReference type="Gene3D" id="1.20.58.530">
    <property type="match status" value="2"/>
</dbReference>
<organism evidence="31 32">
    <name type="scientific">Sparus aurata</name>
    <name type="common">Gilthead sea bream</name>
    <dbReference type="NCBI Taxonomy" id="8175"/>
    <lineage>
        <taxon>Eukaryota</taxon>
        <taxon>Metazoa</taxon>
        <taxon>Chordata</taxon>
        <taxon>Craniata</taxon>
        <taxon>Vertebrata</taxon>
        <taxon>Euteleostomi</taxon>
        <taxon>Actinopterygii</taxon>
        <taxon>Neopterygii</taxon>
        <taxon>Teleostei</taxon>
        <taxon>Neoteleostei</taxon>
        <taxon>Acanthomorphata</taxon>
        <taxon>Eupercaria</taxon>
        <taxon>Spariformes</taxon>
        <taxon>Sparidae</taxon>
        <taxon>Sparus</taxon>
    </lineage>
</organism>
<dbReference type="GO" id="GO:0051015">
    <property type="term" value="F:actin filament binding"/>
    <property type="evidence" value="ECO:0007669"/>
    <property type="project" value="TreeGrafter"/>
</dbReference>
<feature type="compositionally biased region" description="Low complexity" evidence="26">
    <location>
        <begin position="2311"/>
        <end position="2338"/>
    </location>
</feature>
<dbReference type="Pfam" id="PF00063">
    <property type="entry name" value="Myosin_head"/>
    <property type="match status" value="2"/>
</dbReference>
<dbReference type="SMART" id="SM00015">
    <property type="entry name" value="IQ"/>
    <property type="match status" value="6"/>
</dbReference>
<comment type="subcellular location">
    <subcellularLocation>
        <location evidence="3">Cell projection</location>
        <location evidence="3">Growth cone</location>
    </subcellularLocation>
    <subcellularLocation>
        <location evidence="2">Cytoplasm</location>
    </subcellularLocation>
    <subcellularLocation>
        <location evidence="1">Membrane</location>
        <topology evidence="1">Single-pass membrane protein</topology>
    </subcellularLocation>
    <subcellularLocation>
        <location evidence="22">Synapse</location>
    </subcellularLocation>
</comment>
<dbReference type="PROSITE" id="PS50200">
    <property type="entry name" value="RA"/>
    <property type="match status" value="1"/>
</dbReference>
<dbReference type="Pfam" id="PF00620">
    <property type="entry name" value="RhoGAP"/>
    <property type="match status" value="1"/>
</dbReference>
<dbReference type="PRINTS" id="PR00193">
    <property type="entry name" value="MYOSINHEAVY"/>
</dbReference>
<evidence type="ECO:0000256" key="22">
    <source>
        <dbReference type="ARBA" id="ARBA00034103"/>
    </source>
</evidence>
<dbReference type="InterPro" id="IPR000048">
    <property type="entry name" value="IQ_motif_EF-hand-BS"/>
</dbReference>
<evidence type="ECO:0000256" key="2">
    <source>
        <dbReference type="ARBA" id="ARBA00004496"/>
    </source>
</evidence>
<evidence type="ECO:0000256" key="16">
    <source>
        <dbReference type="ARBA" id="ARBA00023054"/>
    </source>
</evidence>
<feature type="compositionally biased region" description="Basic and acidic residues" evidence="26">
    <location>
        <begin position="1614"/>
        <end position="1630"/>
    </location>
</feature>
<dbReference type="PROSITE" id="PS51456">
    <property type="entry name" value="MYOSIN_MOTOR"/>
    <property type="match status" value="1"/>
</dbReference>
<feature type="compositionally biased region" description="Polar residues" evidence="26">
    <location>
        <begin position="2273"/>
        <end position="2292"/>
    </location>
</feature>
<dbReference type="CDD" id="cd20883">
    <property type="entry name" value="C1_Myosin-IXa"/>
    <property type="match status" value="1"/>
</dbReference>
<evidence type="ECO:0000259" key="28">
    <source>
        <dbReference type="PROSITE" id="PS50200"/>
    </source>
</evidence>
<name>A0A671V1U6_SPAAU</name>
<evidence type="ECO:0000256" key="19">
    <source>
        <dbReference type="ARBA" id="ARBA00023175"/>
    </source>
</evidence>
<dbReference type="GO" id="GO:0045198">
    <property type="term" value="P:establishment of epithelial cell apical/basal polarity"/>
    <property type="evidence" value="ECO:0007669"/>
    <property type="project" value="TreeGrafter"/>
</dbReference>
<gene>
    <name evidence="31" type="primary">MYO9A</name>
    <name evidence="31" type="synonym">myo9aa</name>
</gene>
<reference evidence="31" key="3">
    <citation type="submission" date="2025-09" db="UniProtKB">
        <authorList>
            <consortium name="Ensembl"/>
        </authorList>
    </citation>
    <scope>IDENTIFICATION</scope>
</reference>
<keyword evidence="7" id="KW-0812">Transmembrane</keyword>
<dbReference type="FunFam" id="1.20.120.720:FF:000003">
    <property type="entry name" value="Putative unconventional myosin-IXa"/>
    <property type="match status" value="1"/>
</dbReference>
<dbReference type="FunCoup" id="A0A671V1U6">
    <property type="interactions" value="611"/>
</dbReference>
<dbReference type="Gene3D" id="1.10.10.820">
    <property type="match status" value="1"/>
</dbReference>
<dbReference type="Pfam" id="PF00612">
    <property type="entry name" value="IQ"/>
    <property type="match status" value="3"/>
</dbReference>
<evidence type="ECO:0000256" key="17">
    <source>
        <dbReference type="ARBA" id="ARBA00023123"/>
    </source>
</evidence>
<evidence type="ECO:0000256" key="8">
    <source>
        <dbReference type="ARBA" id="ARBA00022723"/>
    </source>
</evidence>
<feature type="coiled-coil region" evidence="25">
    <location>
        <begin position="2224"/>
        <end position="2251"/>
    </location>
</feature>
<feature type="region of interest" description="Disordered" evidence="26">
    <location>
        <begin position="1193"/>
        <end position="1261"/>
    </location>
</feature>
<dbReference type="FunFam" id="1.10.555.10:FF:000009">
    <property type="entry name" value="unconventional myosin-IXa isoform X1"/>
    <property type="match status" value="1"/>
</dbReference>
<dbReference type="Gene3D" id="1.20.120.720">
    <property type="entry name" value="Myosin VI head, motor domain, U50 subdomain"/>
    <property type="match status" value="1"/>
</dbReference>
<dbReference type="GO" id="GO:0044295">
    <property type="term" value="C:axonal growth cone"/>
    <property type="evidence" value="ECO:0007669"/>
    <property type="project" value="TreeGrafter"/>
</dbReference>
<dbReference type="InterPro" id="IPR029071">
    <property type="entry name" value="Ubiquitin-like_domsf"/>
</dbReference>
<dbReference type="GO" id="GO:0045202">
    <property type="term" value="C:synapse"/>
    <property type="evidence" value="ECO:0007669"/>
    <property type="project" value="UniProtKB-SubCell"/>
</dbReference>
<keyword evidence="5" id="KW-0343">GTPase activation</keyword>
<dbReference type="InterPro" id="IPR036023">
    <property type="entry name" value="MYSc_Myo9"/>
</dbReference>
<dbReference type="Gene3D" id="1.10.555.10">
    <property type="entry name" value="Rho GTPase activation protein"/>
    <property type="match status" value="1"/>
</dbReference>
<feature type="compositionally biased region" description="Basic and acidic residues" evidence="26">
    <location>
        <begin position="1200"/>
        <end position="1223"/>
    </location>
</feature>
<evidence type="ECO:0000259" key="29">
    <source>
        <dbReference type="PROSITE" id="PS50238"/>
    </source>
</evidence>
<feature type="compositionally biased region" description="Pro residues" evidence="26">
    <location>
        <begin position="1573"/>
        <end position="1595"/>
    </location>
</feature>
<feature type="region of interest" description="Disordered" evidence="26">
    <location>
        <begin position="1475"/>
        <end position="1495"/>
    </location>
</feature>
<dbReference type="PANTHER" id="PTHR46184:SF3">
    <property type="entry name" value="UNCONVENTIONAL MYOSIN-IXA"/>
    <property type="match status" value="1"/>
</dbReference>
<feature type="binding site" evidence="24">
    <location>
        <begin position="239"/>
        <end position="246"/>
    </location>
    <ligand>
        <name>ATP</name>
        <dbReference type="ChEBI" id="CHEBI:30616"/>
    </ligand>
</feature>
<reference evidence="31" key="1">
    <citation type="submission" date="2021-04" db="EMBL/GenBank/DDBJ databases">
        <authorList>
            <consortium name="Wellcome Sanger Institute Data Sharing"/>
        </authorList>
    </citation>
    <scope>NUCLEOTIDE SEQUENCE [LARGE SCALE GENOMIC DNA]</scope>
</reference>
<dbReference type="GeneTree" id="ENSGT00940000154905"/>
<dbReference type="InterPro" id="IPR000198">
    <property type="entry name" value="RhoGAP_dom"/>
</dbReference>
<feature type="region of interest" description="Disordered" evidence="26">
    <location>
        <begin position="1277"/>
        <end position="1317"/>
    </location>
</feature>
<keyword evidence="15" id="KW-0770">Synapse</keyword>
<dbReference type="PROSITE" id="PS50096">
    <property type="entry name" value="IQ"/>
    <property type="match status" value="3"/>
</dbReference>
<feature type="domain" description="Myosin motor" evidence="30">
    <location>
        <begin position="146"/>
        <end position="1006"/>
    </location>
</feature>
<evidence type="ECO:0000259" key="27">
    <source>
        <dbReference type="PROSITE" id="PS50081"/>
    </source>
</evidence>
<feature type="region of interest" description="Disordered" evidence="26">
    <location>
        <begin position="1536"/>
        <end position="1555"/>
    </location>
</feature>
<keyword evidence="17 24" id="KW-0518">Myosin</keyword>
<dbReference type="GO" id="GO:0005096">
    <property type="term" value="F:GTPase activator activity"/>
    <property type="evidence" value="ECO:0007669"/>
    <property type="project" value="UniProtKB-KW"/>
</dbReference>
<dbReference type="GO" id="GO:0016459">
    <property type="term" value="C:myosin complex"/>
    <property type="evidence" value="ECO:0007669"/>
    <property type="project" value="UniProtKB-KW"/>
</dbReference>
<dbReference type="PANTHER" id="PTHR46184">
    <property type="entry name" value="UNCONVENTIONAL MYOSIN-IXB-LIKE PROTEIN"/>
    <property type="match status" value="1"/>
</dbReference>
<dbReference type="Gene3D" id="3.10.20.90">
    <property type="entry name" value="Phosphatidylinositol 3-kinase Catalytic Subunit, Chain A, domain 1"/>
    <property type="match status" value="1"/>
</dbReference>
<evidence type="ECO:0000256" key="4">
    <source>
        <dbReference type="ARBA" id="ARBA00008314"/>
    </source>
</evidence>
<dbReference type="Ensembl" id="ENSSAUT00010021887.1">
    <property type="protein sequence ID" value="ENSSAUP00010020707.1"/>
    <property type="gene ID" value="ENSSAUG00010006825.1"/>
</dbReference>
<dbReference type="FunFam" id="1.20.58.530:FF:000009">
    <property type="entry name" value="unconventional myosin-IXb isoform X1"/>
    <property type="match status" value="1"/>
</dbReference>
<evidence type="ECO:0000256" key="20">
    <source>
        <dbReference type="ARBA" id="ARBA00023203"/>
    </source>
</evidence>
<dbReference type="InParanoid" id="A0A671V1U6"/>
<keyword evidence="18" id="KW-0472">Membrane</keyword>
<keyword evidence="16 25" id="KW-0175">Coiled coil</keyword>
<evidence type="ECO:0000256" key="1">
    <source>
        <dbReference type="ARBA" id="ARBA00004167"/>
    </source>
</evidence>
<keyword evidence="32" id="KW-1185">Reference proteome</keyword>
<evidence type="ECO:0000256" key="6">
    <source>
        <dbReference type="ARBA" id="ARBA00022490"/>
    </source>
</evidence>
<keyword evidence="14" id="KW-1133">Transmembrane helix</keyword>
<keyword evidence="9" id="KW-0677">Repeat</keyword>
<dbReference type="InterPro" id="IPR001609">
    <property type="entry name" value="Myosin_head_motor_dom-like"/>
</dbReference>
<dbReference type="InterPro" id="IPR036961">
    <property type="entry name" value="Kinesin_motor_dom_sf"/>
</dbReference>
<evidence type="ECO:0000256" key="10">
    <source>
        <dbReference type="ARBA" id="ARBA00022741"/>
    </source>
</evidence>
<dbReference type="FunFam" id="3.40.850.10:FF:000008">
    <property type="entry name" value="Putative unconventional myosin-IXa"/>
    <property type="match status" value="1"/>
</dbReference>